<evidence type="ECO:0000313" key="1">
    <source>
        <dbReference type="EMBL" id="KAH7946459.1"/>
    </source>
</evidence>
<dbReference type="EMBL" id="CM023475">
    <property type="protein sequence ID" value="KAH7946459.1"/>
    <property type="molecule type" value="Genomic_DNA"/>
</dbReference>
<comment type="caution">
    <text evidence="1">The sequence shown here is derived from an EMBL/GenBank/DDBJ whole genome shotgun (WGS) entry which is preliminary data.</text>
</comment>
<evidence type="ECO:0000313" key="2">
    <source>
        <dbReference type="Proteomes" id="UP000821865"/>
    </source>
</evidence>
<protein>
    <submittedName>
        <fullName evidence="1">Uncharacterized protein</fullName>
    </submittedName>
</protein>
<sequence length="307" mass="35011">MADLKPNEVEQAREHFEIYDMCAEGKVDCADLGALLRSLDLRPTNATIEKNGGTQKRGEKKMTLEEFLPIYSQIKKDKDMGTHADFLEGLKVYDKNENGQMLEAELAHVLLSLGERLTDAEVDEIMQCCAGTVDEEGFIKYETFIKNILAGPFPEEQKEKIEDYQVHDHRHRKPARAQSVYVNRLRAHWDTGSFPFSSKLRLETGRVPPNEAPPLYSLRKPRIPDSVGKRHRGTAHEDGPVRKKTMPAFCPPRRRKGGRRERPLSVTPTSSRWKHLPPLTPARSIVRDPLRRINHGCRGVLGYARLE</sequence>
<accession>A0ACB8CNN2</accession>
<keyword evidence="2" id="KW-1185">Reference proteome</keyword>
<dbReference type="Proteomes" id="UP000821865">
    <property type="component" value="Chromosome 6"/>
</dbReference>
<organism evidence="1 2">
    <name type="scientific">Dermacentor silvarum</name>
    <name type="common">Tick</name>
    <dbReference type="NCBI Taxonomy" id="543639"/>
    <lineage>
        <taxon>Eukaryota</taxon>
        <taxon>Metazoa</taxon>
        <taxon>Ecdysozoa</taxon>
        <taxon>Arthropoda</taxon>
        <taxon>Chelicerata</taxon>
        <taxon>Arachnida</taxon>
        <taxon>Acari</taxon>
        <taxon>Parasitiformes</taxon>
        <taxon>Ixodida</taxon>
        <taxon>Ixodoidea</taxon>
        <taxon>Ixodidae</taxon>
        <taxon>Rhipicephalinae</taxon>
        <taxon>Dermacentor</taxon>
    </lineage>
</organism>
<proteinExistence type="predicted"/>
<reference evidence="1" key="1">
    <citation type="submission" date="2020-05" db="EMBL/GenBank/DDBJ databases">
        <title>Large-scale comparative analyses of tick genomes elucidate their genetic diversity and vector capacities.</title>
        <authorList>
            <person name="Jia N."/>
            <person name="Wang J."/>
            <person name="Shi W."/>
            <person name="Du L."/>
            <person name="Sun Y."/>
            <person name="Zhan W."/>
            <person name="Jiang J."/>
            <person name="Wang Q."/>
            <person name="Zhang B."/>
            <person name="Ji P."/>
            <person name="Sakyi L.B."/>
            <person name="Cui X."/>
            <person name="Yuan T."/>
            <person name="Jiang B."/>
            <person name="Yang W."/>
            <person name="Lam T.T.-Y."/>
            <person name="Chang Q."/>
            <person name="Ding S."/>
            <person name="Wang X."/>
            <person name="Zhu J."/>
            <person name="Ruan X."/>
            <person name="Zhao L."/>
            <person name="Wei J."/>
            <person name="Que T."/>
            <person name="Du C."/>
            <person name="Cheng J."/>
            <person name="Dai P."/>
            <person name="Han X."/>
            <person name="Huang E."/>
            <person name="Gao Y."/>
            <person name="Liu J."/>
            <person name="Shao H."/>
            <person name="Ye R."/>
            <person name="Li L."/>
            <person name="Wei W."/>
            <person name="Wang X."/>
            <person name="Wang C."/>
            <person name="Yang T."/>
            <person name="Huo Q."/>
            <person name="Li W."/>
            <person name="Guo W."/>
            <person name="Chen H."/>
            <person name="Zhou L."/>
            <person name="Ni X."/>
            <person name="Tian J."/>
            <person name="Zhou Y."/>
            <person name="Sheng Y."/>
            <person name="Liu T."/>
            <person name="Pan Y."/>
            <person name="Xia L."/>
            <person name="Li J."/>
            <person name="Zhao F."/>
            <person name="Cao W."/>
        </authorList>
    </citation>
    <scope>NUCLEOTIDE SEQUENCE</scope>
    <source>
        <strain evidence="1">Dsil-2018</strain>
    </source>
</reference>
<gene>
    <name evidence="1" type="ORF">HPB49_025437</name>
</gene>
<name>A0ACB8CNN2_DERSI</name>